<dbReference type="GO" id="GO:0008270">
    <property type="term" value="F:zinc ion binding"/>
    <property type="evidence" value="ECO:0007669"/>
    <property type="project" value="UniProtKB-KW"/>
</dbReference>
<evidence type="ECO:0000313" key="8">
    <source>
        <dbReference type="Proteomes" id="UP000708208"/>
    </source>
</evidence>
<dbReference type="PANTHER" id="PTHR46455:SF5">
    <property type="entry name" value="SET AND MYND DOMAIN CONTAINING, ARTHROPOD-SPECIFIC, MEMBER 4, ISOFORM A"/>
    <property type="match status" value="1"/>
</dbReference>
<evidence type="ECO:0000256" key="3">
    <source>
        <dbReference type="ARBA" id="ARBA00022833"/>
    </source>
</evidence>
<name>A0A8J2LRC5_9HEXA</name>
<proteinExistence type="predicted"/>
<dbReference type="PROSITE" id="PS01360">
    <property type="entry name" value="ZF_MYND_1"/>
    <property type="match status" value="1"/>
</dbReference>
<dbReference type="CDD" id="cd20071">
    <property type="entry name" value="SET_SMYD"/>
    <property type="match status" value="1"/>
</dbReference>
<dbReference type="InterPro" id="IPR001214">
    <property type="entry name" value="SET_dom"/>
</dbReference>
<keyword evidence="2 4" id="KW-0863">Zinc-finger</keyword>
<dbReference type="Pfam" id="PF01753">
    <property type="entry name" value="zf-MYND"/>
    <property type="match status" value="1"/>
</dbReference>
<reference evidence="7" key="1">
    <citation type="submission" date="2021-06" db="EMBL/GenBank/DDBJ databases">
        <authorList>
            <person name="Hodson N. C."/>
            <person name="Mongue J. A."/>
            <person name="Jaron S. K."/>
        </authorList>
    </citation>
    <scope>NUCLEOTIDE SEQUENCE</scope>
</reference>
<feature type="domain" description="MYND-type" evidence="6">
    <location>
        <begin position="3"/>
        <end position="39"/>
    </location>
</feature>
<sequence length="1209" mass="138034">MECAQCQGEANRKCTGCWNVVYCTEEHQRQHWTEHKKTCSPPLALKTDLVFGQHWVAARDLSPGTLLVKELPALKLSSWPFGIHDFYEWNDDATCLGCGFHIREPCFNYLCSKCGWPVCDVDCEKASIHADNECQVFSGKNFSFPPPEVSLISPRRIDWAVSAIRASRLKITNPRLYRELNKLQHKPSIPMPRMFEETLRTAVHVLNVLLDIESMGMSADEIVRLFWIVKLNAFNCAEMENEEEGNERARTDCLYPKLSKFNNSCAPNCSYSMKPKPPDYRMMVRTAIAVKQGEPLTIPYTDILCGAFEERQKGFTKRFFFICKCKRCVDPSELGTYYSAVACKPCYEDRQNGAEMDANIGYLLPEDPYQALADGKWALWKCNRCNKKTSASTFLPTVEKLSRLVKKPVMSLQMAEKLKKQYSEKFLHPNHWILQLASQGALQHWDKMTAQDTDEFPFEAFKTHLFYRLEAENVLNPGISHDRAHLQRDFVRAALTTQQLEKSGTTSSEKVDLVKTCYEFIRESNKFFEYYQEGVPQGAINFLVTSHLKNVVEEIMEALSVLFCQLQVVLLHRINTSSQQVCKLSSVTSSRGCRALDESRLNSVSSSCRTTAVSSTKYYSKGTRTSLSSNFYTKPAIMLKNTDNDVVQRIAEFESETPDDLLMFLETLDSQKVDLRTIEVTSKMLTLLLEKDSSVARKEIFRSVGMQRFCRILKIHSRLLDVSTLLLNLKLFSMLQVPGNNGTFQLIMTSLSKEVNRMGLPQIVYLERLLQDLCKQSSTELSEALIRTLPIVFESQLLLRPKLDGTIVELLDFLRFAVNTKCSDIVMIKLVENLLERKVRLNQQDAFRIFWALYDTRADVDGIADLLHLVFESFTKNIDDIDIKDLRLLLVKCSNKLFHGIKHFYNQDFVDVAMNRILQTGDDLLKLHSLKTLFTMRHINVEMLETCAELLISNPGLILNDDKLFYSVLKTYADLNYKPEKWDILKSIFLNHPATTNSLAKRDLSLVVNFLLLGEAPSNLFESLPAFDYLCDSESNSMGLVLIFNATKQLFPNCNGPCPSSSTLEVWSEHMRQKSKKFVYPLKEALQAGLGGDSYFITGLVHDGIHIDHCIVLRQGGYPVFQTNLNPTSLDVIQRPESSFLILIKQMPPQAYLANTNRLRGTYDVIKKILESFGHCIIINSTEWDDLNDSRKTAFLMEKIRKLTGPSDT</sequence>
<keyword evidence="1" id="KW-0479">Metal-binding</keyword>
<gene>
    <name evidence="7" type="ORF">AFUS01_LOCUS44624</name>
</gene>
<dbReference type="AlphaFoldDB" id="A0A8J2LRC5"/>
<dbReference type="PROSITE" id="PS50280">
    <property type="entry name" value="SET"/>
    <property type="match status" value="1"/>
</dbReference>
<accession>A0A8J2LRC5</accession>
<dbReference type="PROSITE" id="PS50865">
    <property type="entry name" value="ZF_MYND_2"/>
    <property type="match status" value="1"/>
</dbReference>
<dbReference type="EMBL" id="CAJVCH010570566">
    <property type="protein sequence ID" value="CAG7835222.1"/>
    <property type="molecule type" value="Genomic_DNA"/>
</dbReference>
<dbReference type="PANTHER" id="PTHR46455">
    <property type="entry name" value="SET AND MYND DOMAIN CONTAINING, ARTHROPOD-SPECIFIC, MEMBER 4, ISOFORM A"/>
    <property type="match status" value="1"/>
</dbReference>
<dbReference type="InterPro" id="IPR002893">
    <property type="entry name" value="Znf_MYND"/>
</dbReference>
<evidence type="ECO:0000259" key="6">
    <source>
        <dbReference type="PROSITE" id="PS50865"/>
    </source>
</evidence>
<evidence type="ECO:0008006" key="9">
    <source>
        <dbReference type="Google" id="ProtNLM"/>
    </source>
</evidence>
<evidence type="ECO:0000256" key="2">
    <source>
        <dbReference type="ARBA" id="ARBA00022771"/>
    </source>
</evidence>
<dbReference type="Pfam" id="PF00856">
    <property type="entry name" value="SET"/>
    <property type="match status" value="1"/>
</dbReference>
<evidence type="ECO:0000313" key="7">
    <source>
        <dbReference type="EMBL" id="CAG7835222.1"/>
    </source>
</evidence>
<organism evidence="7 8">
    <name type="scientific">Allacma fusca</name>
    <dbReference type="NCBI Taxonomy" id="39272"/>
    <lineage>
        <taxon>Eukaryota</taxon>
        <taxon>Metazoa</taxon>
        <taxon>Ecdysozoa</taxon>
        <taxon>Arthropoda</taxon>
        <taxon>Hexapoda</taxon>
        <taxon>Collembola</taxon>
        <taxon>Symphypleona</taxon>
        <taxon>Sminthuridae</taxon>
        <taxon>Allacma</taxon>
    </lineage>
</organism>
<evidence type="ECO:0000256" key="4">
    <source>
        <dbReference type="PROSITE-ProRule" id="PRU00134"/>
    </source>
</evidence>
<protein>
    <recommendedName>
        <fullName evidence="9">Protein msta</fullName>
    </recommendedName>
</protein>
<evidence type="ECO:0000259" key="5">
    <source>
        <dbReference type="PROSITE" id="PS50280"/>
    </source>
</evidence>
<feature type="domain" description="SET" evidence="5">
    <location>
        <begin position="41"/>
        <end position="301"/>
    </location>
</feature>
<keyword evidence="3" id="KW-0862">Zinc</keyword>
<dbReference type="OrthoDB" id="443524at2759"/>
<comment type="caution">
    <text evidence="7">The sequence shown here is derived from an EMBL/GenBank/DDBJ whole genome shotgun (WGS) entry which is preliminary data.</text>
</comment>
<dbReference type="Proteomes" id="UP000708208">
    <property type="component" value="Unassembled WGS sequence"/>
</dbReference>
<evidence type="ECO:0000256" key="1">
    <source>
        <dbReference type="ARBA" id="ARBA00022723"/>
    </source>
</evidence>
<dbReference type="InterPro" id="IPR053010">
    <property type="entry name" value="SET_SmydA-8"/>
</dbReference>
<keyword evidence="8" id="KW-1185">Reference proteome</keyword>